<sequence length="60" mass="6763">MTVLSLIMGRLAISRSQFPYVSLIAQALAVPNAIYEILFEEIDFSQIAIKQLPPWQSIAR</sequence>
<dbReference type="Proteomes" id="UP001442494">
    <property type="component" value="Unassembled WGS sequence"/>
</dbReference>
<proteinExistence type="predicted"/>
<organism evidence="1 2">
    <name type="scientific">Funiculus sociatus GB2-A5</name>
    <dbReference type="NCBI Taxonomy" id="2933946"/>
    <lineage>
        <taxon>Bacteria</taxon>
        <taxon>Bacillati</taxon>
        <taxon>Cyanobacteriota</taxon>
        <taxon>Cyanophyceae</taxon>
        <taxon>Coleofasciculales</taxon>
        <taxon>Coleofasciculaceae</taxon>
        <taxon>Funiculus</taxon>
    </lineage>
</organism>
<dbReference type="EMBL" id="JAMPKK010000104">
    <property type="protein sequence ID" value="MEP0868026.1"/>
    <property type="molecule type" value="Genomic_DNA"/>
</dbReference>
<evidence type="ECO:0000313" key="2">
    <source>
        <dbReference type="Proteomes" id="UP001442494"/>
    </source>
</evidence>
<accession>A0ABV0JZE9</accession>
<reference evidence="1 2" key="1">
    <citation type="submission" date="2022-04" db="EMBL/GenBank/DDBJ databases">
        <title>Positive selection, recombination, and allopatry shape intraspecific diversity of widespread and dominant cyanobacteria.</title>
        <authorList>
            <person name="Wei J."/>
            <person name="Shu W."/>
            <person name="Hu C."/>
        </authorList>
    </citation>
    <scope>NUCLEOTIDE SEQUENCE [LARGE SCALE GENOMIC DNA]</scope>
    <source>
        <strain evidence="1 2">GB2-A5</strain>
    </source>
</reference>
<evidence type="ECO:0000313" key="1">
    <source>
        <dbReference type="EMBL" id="MEP0868026.1"/>
    </source>
</evidence>
<comment type="caution">
    <text evidence="1">The sequence shown here is derived from an EMBL/GenBank/DDBJ whole genome shotgun (WGS) entry which is preliminary data.</text>
</comment>
<name>A0ABV0JZE9_9CYAN</name>
<keyword evidence="2" id="KW-1185">Reference proteome</keyword>
<protein>
    <submittedName>
        <fullName evidence="1">Uncharacterized protein</fullName>
    </submittedName>
</protein>
<dbReference type="RefSeq" id="WP_199295301.1">
    <property type="nucleotide sequence ID" value="NZ_JAMPKK010000104.1"/>
</dbReference>
<gene>
    <name evidence="1" type="ORF">NDI37_26670</name>
</gene>